<keyword evidence="2" id="KW-1185">Reference proteome</keyword>
<evidence type="ECO:0000313" key="2">
    <source>
        <dbReference type="Proteomes" id="UP000187203"/>
    </source>
</evidence>
<sequence length="81" mass="9135">MFRIASYPNQGYGDLISKSGRRTSLIFRYVSPLPSPYLLTDGFLNLKLLTNNPFNSKTKTLHFGFSAGMMSKGRIKSKKEV</sequence>
<name>A0A1R3I8L8_9ROSI</name>
<evidence type="ECO:0000313" key="1">
    <source>
        <dbReference type="EMBL" id="OMO78935.1"/>
    </source>
</evidence>
<proteinExistence type="predicted"/>
<reference evidence="2" key="1">
    <citation type="submission" date="2013-09" db="EMBL/GenBank/DDBJ databases">
        <title>Corchorus olitorius genome sequencing.</title>
        <authorList>
            <person name="Alam M."/>
            <person name="Haque M.S."/>
            <person name="Islam M.S."/>
            <person name="Emdad E.M."/>
            <person name="Islam M.M."/>
            <person name="Ahmed B."/>
            <person name="Halim A."/>
            <person name="Hossen Q.M.M."/>
            <person name="Hossain M.Z."/>
            <person name="Ahmed R."/>
            <person name="Khan M.M."/>
            <person name="Islam R."/>
            <person name="Rashid M.M."/>
            <person name="Khan S.A."/>
            <person name="Rahman M.S."/>
            <person name="Alam M."/>
            <person name="Yahiya A.S."/>
            <person name="Khan M.S."/>
            <person name="Azam M.S."/>
            <person name="Haque T."/>
            <person name="Lashkar M.Z.H."/>
            <person name="Akhand A.I."/>
            <person name="Morshed G."/>
            <person name="Roy S."/>
            <person name="Uddin K.S."/>
            <person name="Rabeya T."/>
            <person name="Hossain A.S."/>
            <person name="Chowdhury A."/>
            <person name="Snigdha A.R."/>
            <person name="Mortoza M.S."/>
            <person name="Matin S.A."/>
            <person name="Hoque S.M.E."/>
            <person name="Islam M.K."/>
            <person name="Roy D.K."/>
            <person name="Haider R."/>
            <person name="Moosa M.M."/>
            <person name="Elias S.M."/>
            <person name="Hasan A.M."/>
            <person name="Jahan S."/>
            <person name="Shafiuddin M."/>
            <person name="Mahmood N."/>
            <person name="Shommy N.S."/>
        </authorList>
    </citation>
    <scope>NUCLEOTIDE SEQUENCE [LARGE SCALE GENOMIC DNA]</scope>
    <source>
        <strain evidence="2">cv. O-4</strain>
    </source>
</reference>
<organism evidence="1 2">
    <name type="scientific">Corchorus olitorius</name>
    <dbReference type="NCBI Taxonomy" id="93759"/>
    <lineage>
        <taxon>Eukaryota</taxon>
        <taxon>Viridiplantae</taxon>
        <taxon>Streptophyta</taxon>
        <taxon>Embryophyta</taxon>
        <taxon>Tracheophyta</taxon>
        <taxon>Spermatophyta</taxon>
        <taxon>Magnoliopsida</taxon>
        <taxon>eudicotyledons</taxon>
        <taxon>Gunneridae</taxon>
        <taxon>Pentapetalae</taxon>
        <taxon>rosids</taxon>
        <taxon>malvids</taxon>
        <taxon>Malvales</taxon>
        <taxon>Malvaceae</taxon>
        <taxon>Grewioideae</taxon>
        <taxon>Apeibeae</taxon>
        <taxon>Corchorus</taxon>
    </lineage>
</organism>
<dbReference type="Proteomes" id="UP000187203">
    <property type="component" value="Unassembled WGS sequence"/>
</dbReference>
<dbReference type="AlphaFoldDB" id="A0A1R3I8L8"/>
<protein>
    <submittedName>
        <fullName evidence="1">Uncharacterized protein</fullName>
    </submittedName>
</protein>
<gene>
    <name evidence="1" type="ORF">COLO4_24629</name>
</gene>
<comment type="caution">
    <text evidence="1">The sequence shown here is derived from an EMBL/GenBank/DDBJ whole genome shotgun (WGS) entry which is preliminary data.</text>
</comment>
<dbReference type="EMBL" id="AWUE01018680">
    <property type="protein sequence ID" value="OMO78935.1"/>
    <property type="molecule type" value="Genomic_DNA"/>
</dbReference>
<accession>A0A1R3I8L8</accession>